<dbReference type="PIRSF" id="PIRSF000332">
    <property type="entry name" value="FMO"/>
    <property type="match status" value="1"/>
</dbReference>
<dbReference type="Gene3D" id="3.50.50.60">
    <property type="entry name" value="FAD/NAD(P)-binding domain"/>
    <property type="match status" value="1"/>
</dbReference>
<dbReference type="GO" id="GO:0004497">
    <property type="term" value="F:monooxygenase activity"/>
    <property type="evidence" value="ECO:0007669"/>
    <property type="project" value="TreeGrafter"/>
</dbReference>
<dbReference type="EMBL" id="JAAKZG010000006">
    <property type="protein sequence ID" value="NGN42565.1"/>
    <property type="molecule type" value="Genomic_DNA"/>
</dbReference>
<dbReference type="GO" id="GO:0005829">
    <property type="term" value="C:cytosol"/>
    <property type="evidence" value="ECO:0007669"/>
    <property type="project" value="TreeGrafter"/>
</dbReference>
<dbReference type="Pfam" id="PF13738">
    <property type="entry name" value="Pyr_redox_3"/>
    <property type="match status" value="1"/>
</dbReference>
<dbReference type="Proteomes" id="UP000481252">
    <property type="component" value="Unassembled WGS sequence"/>
</dbReference>
<dbReference type="RefSeq" id="WP_165118944.1">
    <property type="nucleotide sequence ID" value="NZ_JAAKZG010000006.1"/>
</dbReference>
<evidence type="ECO:0000256" key="1">
    <source>
        <dbReference type="ARBA" id="ARBA00023002"/>
    </source>
</evidence>
<dbReference type="InterPro" id="IPR050982">
    <property type="entry name" value="Auxin_biosynth/cation_transpt"/>
</dbReference>
<dbReference type="GO" id="GO:0050660">
    <property type="term" value="F:flavin adenine dinucleotide binding"/>
    <property type="evidence" value="ECO:0007669"/>
    <property type="project" value="InterPro"/>
</dbReference>
<dbReference type="PRINTS" id="PR00469">
    <property type="entry name" value="PNDRDTASEII"/>
</dbReference>
<keyword evidence="3" id="KW-1185">Reference proteome</keyword>
<keyword evidence="1" id="KW-0560">Oxidoreductase</keyword>
<comment type="caution">
    <text evidence="2">The sequence shown here is derived from an EMBL/GenBank/DDBJ whole genome shotgun (WGS) entry which is preliminary data.</text>
</comment>
<reference evidence="2 3" key="1">
    <citation type="submission" date="2020-02" db="EMBL/GenBank/DDBJ databases">
        <title>Genome sequence of the type strain CGMCC 1.15528 of Mesorhizobium zhangyense.</title>
        <authorList>
            <person name="Gao J."/>
            <person name="Sun J."/>
        </authorList>
    </citation>
    <scope>NUCLEOTIDE SEQUENCE [LARGE SCALE GENOMIC DNA]</scope>
    <source>
        <strain evidence="2 3">CGMCC 1.15528</strain>
    </source>
</reference>
<accession>A0A7C9V783</accession>
<dbReference type="InterPro" id="IPR036188">
    <property type="entry name" value="FAD/NAD-bd_sf"/>
</dbReference>
<dbReference type="SUPFAM" id="SSF51905">
    <property type="entry name" value="FAD/NAD(P)-binding domain"/>
    <property type="match status" value="2"/>
</dbReference>
<dbReference type="PANTHER" id="PTHR43539:SF78">
    <property type="entry name" value="FLAVIN-CONTAINING MONOOXYGENASE"/>
    <property type="match status" value="1"/>
</dbReference>
<sequence>MTATKIEDVIVIGSGAAGLAAAHALARAGLSPVILEQEDRIGEPWRRRHKNLRLNTHRDLSHLPGIRFPRGTPAFPSRVEVIDHLTAFNEQQKLAIEFGISVEEIFRDGDAWAVKTDKGVRHARDVVVATGRDRKPFIPSWQGLADYGGRLIHSADFGEASDYTGKSVLVIGAGNSGFDALNHLIRAETGPLWLSARSGPTVLPKRIASVAVHKVSPLTAALPVKLADMVIAATQRLVFGDMTKYGLPKAAGGGASRLGSDYTAIAADDGAMAAIKKGRITIVPGVREFAADGVVLADGRTIHPDVVIAATGYRTGLDDMVGKLGVLDRNGTPLFNGPQAAPGWPGLWFTGMRPSLRGCFRNAVVQGEGIAKVVVKARQH</sequence>
<dbReference type="GO" id="GO:0050661">
    <property type="term" value="F:NADP binding"/>
    <property type="evidence" value="ECO:0007669"/>
    <property type="project" value="InterPro"/>
</dbReference>
<dbReference type="InterPro" id="IPR000960">
    <property type="entry name" value="Flavin_mOase"/>
</dbReference>
<gene>
    <name evidence="2" type="ORF">G6N74_15965</name>
</gene>
<evidence type="ECO:0000313" key="3">
    <source>
        <dbReference type="Proteomes" id="UP000481252"/>
    </source>
</evidence>
<evidence type="ECO:0000313" key="2">
    <source>
        <dbReference type="EMBL" id="NGN42565.1"/>
    </source>
</evidence>
<organism evidence="2 3">
    <name type="scientific">Mesorhizobium zhangyense</name>
    <dbReference type="NCBI Taxonomy" id="1776730"/>
    <lineage>
        <taxon>Bacteria</taxon>
        <taxon>Pseudomonadati</taxon>
        <taxon>Pseudomonadota</taxon>
        <taxon>Alphaproteobacteria</taxon>
        <taxon>Hyphomicrobiales</taxon>
        <taxon>Phyllobacteriaceae</taxon>
        <taxon>Mesorhizobium</taxon>
    </lineage>
</organism>
<dbReference type="AlphaFoldDB" id="A0A7C9V783"/>
<proteinExistence type="predicted"/>
<dbReference type="PANTHER" id="PTHR43539">
    <property type="entry name" value="FLAVIN-BINDING MONOOXYGENASE-LIKE PROTEIN (AFU_ORTHOLOGUE AFUA_4G09220)"/>
    <property type="match status" value="1"/>
</dbReference>
<protein>
    <submittedName>
        <fullName evidence="2">NAD(P)/FAD-dependent oxidoreductase</fullName>
    </submittedName>
</protein>
<dbReference type="PRINTS" id="PR00368">
    <property type="entry name" value="FADPNR"/>
</dbReference>
<name>A0A7C9V783_9HYPH</name>